<name>A0ABU7RYE5_9ACTN</name>
<dbReference type="InterPro" id="IPR036691">
    <property type="entry name" value="Endo/exonu/phosph_ase_sf"/>
</dbReference>
<organism evidence="3 4">
    <name type="scientific">Plantactinospora sonchi</name>
    <dbReference type="NCBI Taxonomy" id="1544735"/>
    <lineage>
        <taxon>Bacteria</taxon>
        <taxon>Bacillati</taxon>
        <taxon>Actinomycetota</taxon>
        <taxon>Actinomycetes</taxon>
        <taxon>Micromonosporales</taxon>
        <taxon>Micromonosporaceae</taxon>
        <taxon>Plantactinospora</taxon>
    </lineage>
</organism>
<dbReference type="Pfam" id="PF03372">
    <property type="entry name" value="Exo_endo_phos"/>
    <property type="match status" value="1"/>
</dbReference>
<keyword evidence="3" id="KW-0255">Endonuclease</keyword>
<dbReference type="InterPro" id="IPR005135">
    <property type="entry name" value="Endo/exonuclease/phosphatase"/>
</dbReference>
<keyword evidence="3" id="KW-0378">Hydrolase</keyword>
<feature type="signal peptide" evidence="1">
    <location>
        <begin position="1"/>
        <end position="28"/>
    </location>
</feature>
<sequence>MKRQILASGLALVAAVGTVTVPAAPAHAATEVTVMSWNIAGAVVNAGADKWASHINHSLGEVVGLQEVCEGQVPEIEAALEEHIGGDWVSFYGAAETFSWSCPGLDGFGQATFVPSSLNPRNPLRQQYSRENCDGDPEDRAFLAVTVTLGSRNVRVFNTHMSTRNTGADSACQAPQLVAAAQGWPNAIVMGDFNATPVDPAPAVLRNAGFVDGHPADYLTVSNDHEDCNVQPTLKFDYIFFRGAVRPDPDPLVPMCNDASDHRALVSSVTVS</sequence>
<dbReference type="RefSeq" id="WP_331216605.1">
    <property type="nucleotide sequence ID" value="NZ_JAZGQK010000021.1"/>
</dbReference>
<dbReference type="Proteomes" id="UP001332243">
    <property type="component" value="Unassembled WGS sequence"/>
</dbReference>
<protein>
    <submittedName>
        <fullName evidence="3">Endonuclease/exonuclease/phosphatase family protein</fullName>
    </submittedName>
</protein>
<dbReference type="SUPFAM" id="SSF56219">
    <property type="entry name" value="DNase I-like"/>
    <property type="match status" value="1"/>
</dbReference>
<evidence type="ECO:0000259" key="2">
    <source>
        <dbReference type="Pfam" id="PF03372"/>
    </source>
</evidence>
<reference evidence="3 4" key="1">
    <citation type="submission" date="2024-01" db="EMBL/GenBank/DDBJ databases">
        <title>Genome insights into Plantactinospora sonchi sp. nov.</title>
        <authorList>
            <person name="Wang L."/>
        </authorList>
    </citation>
    <scope>NUCLEOTIDE SEQUENCE [LARGE SCALE GENOMIC DNA]</scope>
    <source>
        <strain evidence="3 4">NEAU-QY2</strain>
    </source>
</reference>
<evidence type="ECO:0000313" key="3">
    <source>
        <dbReference type="EMBL" id="MEE6261521.1"/>
    </source>
</evidence>
<feature type="domain" description="Endonuclease/exonuclease/phosphatase" evidence="2">
    <location>
        <begin position="35"/>
        <end position="262"/>
    </location>
</feature>
<keyword evidence="3" id="KW-0540">Nuclease</keyword>
<proteinExistence type="predicted"/>
<gene>
    <name evidence="3" type="ORF">V1633_23840</name>
</gene>
<keyword evidence="4" id="KW-1185">Reference proteome</keyword>
<feature type="chain" id="PRO_5046473336" evidence="1">
    <location>
        <begin position="29"/>
        <end position="272"/>
    </location>
</feature>
<dbReference type="GO" id="GO:0004519">
    <property type="term" value="F:endonuclease activity"/>
    <property type="evidence" value="ECO:0007669"/>
    <property type="project" value="UniProtKB-KW"/>
</dbReference>
<dbReference type="EMBL" id="JAZGQK010000021">
    <property type="protein sequence ID" value="MEE6261521.1"/>
    <property type="molecule type" value="Genomic_DNA"/>
</dbReference>
<comment type="caution">
    <text evidence="3">The sequence shown here is derived from an EMBL/GenBank/DDBJ whole genome shotgun (WGS) entry which is preliminary data.</text>
</comment>
<evidence type="ECO:0000256" key="1">
    <source>
        <dbReference type="SAM" id="SignalP"/>
    </source>
</evidence>
<accession>A0ABU7RYE5</accession>
<dbReference type="Gene3D" id="3.60.10.10">
    <property type="entry name" value="Endonuclease/exonuclease/phosphatase"/>
    <property type="match status" value="1"/>
</dbReference>
<evidence type="ECO:0000313" key="4">
    <source>
        <dbReference type="Proteomes" id="UP001332243"/>
    </source>
</evidence>
<keyword evidence="1" id="KW-0732">Signal</keyword>